<organism evidence="3 4">
    <name type="scientific">Galbibacter pacificus</name>
    <dbReference type="NCBI Taxonomy" id="2996052"/>
    <lineage>
        <taxon>Bacteria</taxon>
        <taxon>Pseudomonadati</taxon>
        <taxon>Bacteroidota</taxon>
        <taxon>Flavobacteriia</taxon>
        <taxon>Flavobacteriales</taxon>
        <taxon>Flavobacteriaceae</taxon>
        <taxon>Galbibacter</taxon>
    </lineage>
</organism>
<keyword evidence="1" id="KW-0812">Transmembrane</keyword>
<dbReference type="Gene3D" id="2.130.10.10">
    <property type="entry name" value="YVTN repeat-like/Quinoprotein amine dehydrogenase"/>
    <property type="match status" value="2"/>
</dbReference>
<feature type="transmembrane region" description="Helical" evidence="1">
    <location>
        <begin position="720"/>
        <end position="744"/>
    </location>
</feature>
<dbReference type="InterPro" id="IPR016032">
    <property type="entry name" value="Sig_transdc_resp-reg_C-effctor"/>
</dbReference>
<comment type="caution">
    <text evidence="3">The sequence shown here is derived from an EMBL/GenBank/DDBJ whole genome shotgun (WGS) entry which is preliminary data.</text>
</comment>
<gene>
    <name evidence="3" type="ORF">OSR52_03880</name>
</gene>
<name>A0ABT6FP01_9FLAO</name>
<accession>A0ABT6FP01</accession>
<evidence type="ECO:0000313" key="4">
    <source>
        <dbReference type="Proteomes" id="UP001153642"/>
    </source>
</evidence>
<evidence type="ECO:0000256" key="1">
    <source>
        <dbReference type="SAM" id="Phobius"/>
    </source>
</evidence>
<keyword evidence="1" id="KW-0472">Membrane</keyword>
<dbReference type="RefSeq" id="WP_277898729.1">
    <property type="nucleotide sequence ID" value="NZ_JAPMUA010000001.1"/>
</dbReference>
<keyword evidence="4" id="KW-1185">Reference proteome</keyword>
<dbReference type="InterPro" id="IPR000792">
    <property type="entry name" value="Tscrpt_reg_LuxR_C"/>
</dbReference>
<dbReference type="Proteomes" id="UP001153642">
    <property type="component" value="Unassembled WGS sequence"/>
</dbReference>
<dbReference type="SMART" id="SM00421">
    <property type="entry name" value="HTH_LUXR"/>
    <property type="match status" value="1"/>
</dbReference>
<protein>
    <submittedName>
        <fullName evidence="3">LuxR C-terminal-related transcriptional regulator</fullName>
    </submittedName>
</protein>
<keyword evidence="1" id="KW-1133">Transmembrane helix</keyword>
<feature type="domain" description="HTH luxR-type" evidence="2">
    <location>
        <begin position="872"/>
        <end position="929"/>
    </location>
</feature>
<dbReference type="Gene3D" id="1.10.10.10">
    <property type="entry name" value="Winged helix-like DNA-binding domain superfamily/Winged helix DNA-binding domain"/>
    <property type="match status" value="1"/>
</dbReference>
<dbReference type="InterPro" id="IPR036388">
    <property type="entry name" value="WH-like_DNA-bd_sf"/>
</dbReference>
<sequence length="932" mass="108003">MFVSKFYKVFYSVWLFLSFFMVNGQHRPPIHNFNVHDYEAGIQNWGITYGDNNIYVANNEGLLEFDGIQWRFYELPNKTIVRSVAYIDKKIYTGSYEEFGYWEKTSTGQLKYYSLSEKIEAKNIETESIWGIYQYKDAIIFKSFSSLFIYRNGKIEVIKPGTTIMGANVANGHFYVFGREKGIYELVDFHLILLKETEALKNYKVQTVNAISSNEVLIGTSLNGCFIWDGKLLRPWNHPFNAISKQNQLNKITISKDFIFMGTIKNGVYVFNIKSQRYYNLNVQNGLQNNTVLGSVFNERGMLWLSLDNGVSAIPIHFNAYYLNPSKEDIGGVYDMVVYNGDTYIATNTGVYVSGDNGISFIDGSQGHIWDLTLVGDVIVCGHNLGTYQIKNKKWESISPQNGGYVFREIKGRPDTYVQGNYSGLTLYTKRDNSWEAINIEGIDFPVKRLVFEKDHIAWVAHAYKGVFRIHFSEDYKKITKIEKQYTKDFANSYMIKLFKIEGQIAFYNEKEWLVYNPLEEKIVPFESLNTILGKDKDAYPITDQDIEPIVFKKSDGTLFVREDLNSRDSQFYLPLRYYNNRLLKNDEKAIVVNDSLIQIALYNDILAINPQKITAGSAPFKPKINRILKNGTPQPLDTVFSLKQRDTIIVETSVPFLSNNTIVYSLSDDVETDYRKVPNGKIMLTNLPFGETKLNINSMVKAKISNLGVSIPIQTKKPWYMGVWGIILLMVILAALTFFVVTINKYMLIRHKKYLEDQFEHEKELNRKEEALRHEKKLNELQKKQHDLELKGKTKELANTALEMTKKNEILMKLKDELLYFKSEIIDKVRYNKLLKSVDRNINNANDWEIFESNFNEIHDSFFKNLLKKHPDVLTSKDLKLCAYLKMNLSSKEIAPLMSISVRGVEIHRYRLRKKLELSSEQNINEYLMNV</sequence>
<dbReference type="EMBL" id="JAPMUA010000001">
    <property type="protein sequence ID" value="MDG3584997.1"/>
    <property type="molecule type" value="Genomic_DNA"/>
</dbReference>
<evidence type="ECO:0000259" key="2">
    <source>
        <dbReference type="SMART" id="SM00421"/>
    </source>
</evidence>
<dbReference type="Pfam" id="PF00196">
    <property type="entry name" value="GerE"/>
    <property type="match status" value="1"/>
</dbReference>
<proteinExistence type="predicted"/>
<evidence type="ECO:0000313" key="3">
    <source>
        <dbReference type="EMBL" id="MDG3584997.1"/>
    </source>
</evidence>
<dbReference type="InterPro" id="IPR015943">
    <property type="entry name" value="WD40/YVTN_repeat-like_dom_sf"/>
</dbReference>
<reference evidence="3" key="1">
    <citation type="submission" date="2022-11" db="EMBL/GenBank/DDBJ databases">
        <title>High-quality draft genome sequence of Galbibacter sp. strain CMA-7.</title>
        <authorList>
            <person name="Wei L."/>
            <person name="Dong C."/>
            <person name="Shao Z."/>
        </authorList>
    </citation>
    <scope>NUCLEOTIDE SEQUENCE</scope>
    <source>
        <strain evidence="3">CMA-7</strain>
    </source>
</reference>
<dbReference type="SUPFAM" id="SSF46894">
    <property type="entry name" value="C-terminal effector domain of the bipartite response regulators"/>
    <property type="match status" value="1"/>
</dbReference>